<reference evidence="9 10" key="1">
    <citation type="submission" date="2021-06" db="EMBL/GenBank/DDBJ databases">
        <title>Faecalicatena sp. nov. isolated from porcine feces.</title>
        <authorList>
            <person name="Oh B.S."/>
            <person name="Lee J.H."/>
        </authorList>
    </citation>
    <scope>NUCLEOTIDE SEQUENCE [LARGE SCALE GENOMIC DNA]</scope>
    <source>
        <strain evidence="9 10">AGMB00832</strain>
    </source>
</reference>
<dbReference type="CDD" id="cd06579">
    <property type="entry name" value="TM_PBP1_transp_AraH_like"/>
    <property type="match status" value="1"/>
</dbReference>
<evidence type="ECO:0000256" key="5">
    <source>
        <dbReference type="ARBA" id="ARBA00022692"/>
    </source>
</evidence>
<evidence type="ECO:0000256" key="4">
    <source>
        <dbReference type="ARBA" id="ARBA00022519"/>
    </source>
</evidence>
<gene>
    <name evidence="9" type="ORF">HGO97_020185</name>
</gene>
<name>A0ABS6D964_9FIRM</name>
<organism evidence="9 10">
    <name type="scientific">Faecalicatena faecalis</name>
    <dbReference type="NCBI Taxonomy" id="2726362"/>
    <lineage>
        <taxon>Bacteria</taxon>
        <taxon>Bacillati</taxon>
        <taxon>Bacillota</taxon>
        <taxon>Clostridia</taxon>
        <taxon>Lachnospirales</taxon>
        <taxon>Lachnospiraceae</taxon>
        <taxon>Faecalicatena</taxon>
    </lineage>
</organism>
<protein>
    <submittedName>
        <fullName evidence="9">ABC transporter permease</fullName>
    </submittedName>
</protein>
<evidence type="ECO:0000256" key="8">
    <source>
        <dbReference type="SAM" id="Phobius"/>
    </source>
</evidence>
<dbReference type="PANTHER" id="PTHR32196">
    <property type="entry name" value="ABC TRANSPORTER PERMEASE PROTEIN YPHD-RELATED-RELATED"/>
    <property type="match status" value="1"/>
</dbReference>
<evidence type="ECO:0000256" key="2">
    <source>
        <dbReference type="ARBA" id="ARBA00022448"/>
    </source>
</evidence>
<feature type="transmembrane region" description="Helical" evidence="8">
    <location>
        <begin position="290"/>
        <end position="309"/>
    </location>
</feature>
<feature type="transmembrane region" description="Helical" evidence="8">
    <location>
        <begin position="12"/>
        <end position="31"/>
    </location>
</feature>
<dbReference type="PANTHER" id="PTHR32196:SF21">
    <property type="entry name" value="ABC TRANSPORTER PERMEASE PROTEIN YPHD-RELATED"/>
    <property type="match status" value="1"/>
</dbReference>
<comment type="caution">
    <text evidence="9">The sequence shown here is derived from an EMBL/GenBank/DDBJ whole genome shotgun (WGS) entry which is preliminary data.</text>
</comment>
<dbReference type="Proteomes" id="UP000723714">
    <property type="component" value="Unassembled WGS sequence"/>
</dbReference>
<keyword evidence="10" id="KW-1185">Reference proteome</keyword>
<feature type="transmembrane region" description="Helical" evidence="8">
    <location>
        <begin position="89"/>
        <end position="114"/>
    </location>
</feature>
<evidence type="ECO:0000256" key="1">
    <source>
        <dbReference type="ARBA" id="ARBA00004651"/>
    </source>
</evidence>
<comment type="subcellular location">
    <subcellularLocation>
        <location evidence="1">Cell membrane</location>
        <topology evidence="1">Multi-pass membrane protein</topology>
    </subcellularLocation>
</comment>
<dbReference type="RefSeq" id="WP_216244702.1">
    <property type="nucleotide sequence ID" value="NZ_JABACJ020000028.1"/>
</dbReference>
<dbReference type="InterPro" id="IPR001851">
    <property type="entry name" value="ABC_transp_permease"/>
</dbReference>
<evidence type="ECO:0000256" key="7">
    <source>
        <dbReference type="ARBA" id="ARBA00023136"/>
    </source>
</evidence>
<keyword evidence="3" id="KW-1003">Cell membrane</keyword>
<keyword evidence="2" id="KW-0813">Transport</keyword>
<evidence type="ECO:0000313" key="9">
    <source>
        <dbReference type="EMBL" id="MBU3878124.1"/>
    </source>
</evidence>
<keyword evidence="7 8" id="KW-0472">Membrane</keyword>
<feature type="transmembrane region" description="Helical" evidence="8">
    <location>
        <begin position="52"/>
        <end position="77"/>
    </location>
</feature>
<dbReference type="Pfam" id="PF02653">
    <property type="entry name" value="BPD_transp_2"/>
    <property type="match status" value="1"/>
</dbReference>
<evidence type="ECO:0000256" key="3">
    <source>
        <dbReference type="ARBA" id="ARBA00022475"/>
    </source>
</evidence>
<proteinExistence type="predicted"/>
<feature type="transmembrane region" description="Helical" evidence="8">
    <location>
        <begin position="121"/>
        <end position="138"/>
    </location>
</feature>
<feature type="transmembrane region" description="Helical" evidence="8">
    <location>
        <begin position="250"/>
        <end position="278"/>
    </location>
</feature>
<accession>A0ABS6D964</accession>
<feature type="transmembrane region" description="Helical" evidence="8">
    <location>
        <begin position="158"/>
        <end position="180"/>
    </location>
</feature>
<dbReference type="EMBL" id="JABACJ020000028">
    <property type="protein sequence ID" value="MBU3878124.1"/>
    <property type="molecule type" value="Genomic_DNA"/>
</dbReference>
<feature type="transmembrane region" description="Helical" evidence="8">
    <location>
        <begin position="211"/>
        <end position="229"/>
    </location>
</feature>
<sequence length="312" mass="33203">MNKVVKLKDSLSKFVMVIAFIAIIIIFSLLSDRFFTFDNFFNVLRQVSTNGIIALGMTLVIICGGIDLSVGSVMAFAGTLCCGLIEDGMHFTLAILITLACAVVFGLFNGFFVAKVNMPPFIVTLATMQMIRGCAYIYSQGSPIRAIDENFNMLGNGYIGVVPVPVILFLVVTLMIYLILHRSKMGVYIYAVGGNKSCAIYSGINAKKVEISVFVISAMCAALSGIILASRMYSGQPTSGQGAEMDAIAAAVLGGTSFSGGSGKVSGTVLGILIIGVMNNGLNILNVASYYQLVLKGIIILLAIYVDMIKKK</sequence>
<keyword evidence="6 8" id="KW-1133">Transmembrane helix</keyword>
<keyword evidence="4" id="KW-0997">Cell inner membrane</keyword>
<evidence type="ECO:0000256" key="6">
    <source>
        <dbReference type="ARBA" id="ARBA00022989"/>
    </source>
</evidence>
<keyword evidence="5 8" id="KW-0812">Transmembrane</keyword>
<evidence type="ECO:0000313" key="10">
    <source>
        <dbReference type="Proteomes" id="UP000723714"/>
    </source>
</evidence>